<evidence type="ECO:0008006" key="10">
    <source>
        <dbReference type="Google" id="ProtNLM"/>
    </source>
</evidence>
<dbReference type="GO" id="GO:0016020">
    <property type="term" value="C:membrane"/>
    <property type="evidence" value="ECO:0007669"/>
    <property type="project" value="UniProtKB-SubCell"/>
</dbReference>
<keyword evidence="3" id="KW-0812">Transmembrane</keyword>
<name>A0ABD3NPA9_9STRA</name>
<dbReference type="PANTHER" id="PTHR48020:SF12">
    <property type="entry name" value="PROTON MYO-INOSITOL COTRANSPORTER"/>
    <property type="match status" value="1"/>
</dbReference>
<dbReference type="Pfam" id="PF00083">
    <property type="entry name" value="Sugar_tr"/>
    <property type="match status" value="1"/>
</dbReference>
<evidence type="ECO:0000256" key="7">
    <source>
        <dbReference type="SAM" id="SignalP"/>
    </source>
</evidence>
<evidence type="ECO:0000256" key="4">
    <source>
        <dbReference type="ARBA" id="ARBA00022989"/>
    </source>
</evidence>
<sequence>MFGFAGLLAALQFFGVLFIPESPVWLHGKGRLQDAVTARNKILGTSRASEDNSESMNSTHYHETNNGCSSGESYYKNVTQNRRESIGIEMHDISPSSSAEEDQPNAPSRLRNANAAVEKIMSAVKAKPQAAAYLQTSIELTPIELTLGIGLLKFLTTCLVILSIERSGRRLWLSE</sequence>
<dbReference type="InterPro" id="IPR036259">
    <property type="entry name" value="MFS_trans_sf"/>
</dbReference>
<accession>A0ABD3NPA9</accession>
<keyword evidence="2" id="KW-0813">Transport</keyword>
<feature type="compositionally biased region" description="Polar residues" evidence="6">
    <location>
        <begin position="54"/>
        <end position="74"/>
    </location>
</feature>
<evidence type="ECO:0000256" key="6">
    <source>
        <dbReference type="SAM" id="MobiDB-lite"/>
    </source>
</evidence>
<organism evidence="8 9">
    <name type="scientific">Stephanodiscus triporus</name>
    <dbReference type="NCBI Taxonomy" id="2934178"/>
    <lineage>
        <taxon>Eukaryota</taxon>
        <taxon>Sar</taxon>
        <taxon>Stramenopiles</taxon>
        <taxon>Ochrophyta</taxon>
        <taxon>Bacillariophyta</taxon>
        <taxon>Coscinodiscophyceae</taxon>
        <taxon>Thalassiosirophycidae</taxon>
        <taxon>Stephanodiscales</taxon>
        <taxon>Stephanodiscaceae</taxon>
        <taxon>Stephanodiscus</taxon>
    </lineage>
</organism>
<dbReference type="InterPro" id="IPR050814">
    <property type="entry name" value="Myo-inositol_Transporter"/>
</dbReference>
<evidence type="ECO:0000256" key="5">
    <source>
        <dbReference type="ARBA" id="ARBA00023136"/>
    </source>
</evidence>
<dbReference type="InterPro" id="IPR005828">
    <property type="entry name" value="MFS_sugar_transport-like"/>
</dbReference>
<evidence type="ECO:0000313" key="8">
    <source>
        <dbReference type="EMBL" id="KAL3775680.1"/>
    </source>
</evidence>
<gene>
    <name evidence="8" type="ORF">ACHAW5_009491</name>
</gene>
<dbReference type="Gene3D" id="1.20.1250.20">
    <property type="entry name" value="MFS general substrate transporter like domains"/>
    <property type="match status" value="1"/>
</dbReference>
<protein>
    <recommendedName>
        <fullName evidence="10">Major facilitator superfamily (MFS) profile domain-containing protein</fullName>
    </recommendedName>
</protein>
<evidence type="ECO:0000256" key="3">
    <source>
        <dbReference type="ARBA" id="ARBA00022692"/>
    </source>
</evidence>
<proteinExistence type="predicted"/>
<keyword evidence="5" id="KW-0472">Membrane</keyword>
<feature type="region of interest" description="Disordered" evidence="6">
    <location>
        <begin position="46"/>
        <end position="74"/>
    </location>
</feature>
<reference evidence="8 9" key="1">
    <citation type="submission" date="2024-10" db="EMBL/GenBank/DDBJ databases">
        <title>Updated reference genomes for cyclostephanoid diatoms.</title>
        <authorList>
            <person name="Roberts W.R."/>
            <person name="Alverson A.J."/>
        </authorList>
    </citation>
    <scope>NUCLEOTIDE SEQUENCE [LARGE SCALE GENOMIC DNA]</scope>
    <source>
        <strain evidence="8 9">AJA276-08</strain>
    </source>
</reference>
<comment type="caution">
    <text evidence="8">The sequence shown here is derived from an EMBL/GenBank/DDBJ whole genome shotgun (WGS) entry which is preliminary data.</text>
</comment>
<dbReference type="AlphaFoldDB" id="A0ABD3NPA9"/>
<keyword evidence="9" id="KW-1185">Reference proteome</keyword>
<comment type="subcellular location">
    <subcellularLocation>
        <location evidence="1">Membrane</location>
    </subcellularLocation>
</comment>
<dbReference type="PANTHER" id="PTHR48020">
    <property type="entry name" value="PROTON MYO-INOSITOL COTRANSPORTER"/>
    <property type="match status" value="1"/>
</dbReference>
<evidence type="ECO:0000313" key="9">
    <source>
        <dbReference type="Proteomes" id="UP001530315"/>
    </source>
</evidence>
<feature type="chain" id="PRO_5044775467" description="Major facilitator superfamily (MFS) profile domain-containing protein" evidence="7">
    <location>
        <begin position="19"/>
        <end position="175"/>
    </location>
</feature>
<keyword evidence="7" id="KW-0732">Signal</keyword>
<dbReference type="Proteomes" id="UP001530315">
    <property type="component" value="Unassembled WGS sequence"/>
</dbReference>
<evidence type="ECO:0000256" key="1">
    <source>
        <dbReference type="ARBA" id="ARBA00004370"/>
    </source>
</evidence>
<evidence type="ECO:0000256" key="2">
    <source>
        <dbReference type="ARBA" id="ARBA00022448"/>
    </source>
</evidence>
<feature type="signal peptide" evidence="7">
    <location>
        <begin position="1"/>
        <end position="18"/>
    </location>
</feature>
<dbReference type="EMBL" id="JALLAZ020001401">
    <property type="protein sequence ID" value="KAL3775680.1"/>
    <property type="molecule type" value="Genomic_DNA"/>
</dbReference>
<keyword evidence="4" id="KW-1133">Transmembrane helix</keyword>